<comment type="caution">
    <text evidence="1">The sequence shown here is derived from an EMBL/GenBank/DDBJ whole genome shotgun (WGS) entry which is preliminary data.</text>
</comment>
<keyword evidence="2" id="KW-1185">Reference proteome</keyword>
<name>A0A835CCK7_9FABA</name>
<reference evidence="1" key="1">
    <citation type="submission" date="2020-09" db="EMBL/GenBank/DDBJ databases">
        <title>Genome-Enabled Discovery of Anthraquinone Biosynthesis in Senna tora.</title>
        <authorList>
            <person name="Kang S.-H."/>
            <person name="Pandey R.P."/>
            <person name="Lee C.-M."/>
            <person name="Sim J.-S."/>
            <person name="Jeong J.-T."/>
            <person name="Choi B.-S."/>
            <person name="Jung M."/>
            <person name="Ginzburg D."/>
            <person name="Zhao K."/>
            <person name="Won S.Y."/>
            <person name="Oh T.-J."/>
            <person name="Yu Y."/>
            <person name="Kim N.-H."/>
            <person name="Lee O.R."/>
            <person name="Lee T.-H."/>
            <person name="Bashyal P."/>
            <person name="Kim T.-S."/>
            <person name="Lee W.-H."/>
            <person name="Kawkins C."/>
            <person name="Kim C.-K."/>
            <person name="Kim J.S."/>
            <person name="Ahn B.O."/>
            <person name="Rhee S.Y."/>
            <person name="Sohng J.K."/>
        </authorList>
    </citation>
    <scope>NUCLEOTIDE SEQUENCE</scope>
    <source>
        <tissue evidence="1">Leaf</tissue>
    </source>
</reference>
<dbReference type="AlphaFoldDB" id="A0A835CCK7"/>
<sequence length="24" mass="2917">MAAEAARLVSFMKWFFICFFKSER</sequence>
<gene>
    <name evidence="1" type="ORF">G2W53_006528</name>
</gene>
<dbReference type="Proteomes" id="UP000634136">
    <property type="component" value="Unassembled WGS sequence"/>
</dbReference>
<accession>A0A835CCK7</accession>
<proteinExistence type="predicted"/>
<dbReference type="EMBL" id="JAAIUW010000003">
    <property type="protein sequence ID" value="KAF7838046.1"/>
    <property type="molecule type" value="Genomic_DNA"/>
</dbReference>
<organism evidence="1 2">
    <name type="scientific">Senna tora</name>
    <dbReference type="NCBI Taxonomy" id="362788"/>
    <lineage>
        <taxon>Eukaryota</taxon>
        <taxon>Viridiplantae</taxon>
        <taxon>Streptophyta</taxon>
        <taxon>Embryophyta</taxon>
        <taxon>Tracheophyta</taxon>
        <taxon>Spermatophyta</taxon>
        <taxon>Magnoliopsida</taxon>
        <taxon>eudicotyledons</taxon>
        <taxon>Gunneridae</taxon>
        <taxon>Pentapetalae</taxon>
        <taxon>rosids</taxon>
        <taxon>fabids</taxon>
        <taxon>Fabales</taxon>
        <taxon>Fabaceae</taxon>
        <taxon>Caesalpinioideae</taxon>
        <taxon>Cassia clade</taxon>
        <taxon>Senna</taxon>
    </lineage>
</organism>
<evidence type="ECO:0000313" key="1">
    <source>
        <dbReference type="EMBL" id="KAF7838046.1"/>
    </source>
</evidence>
<protein>
    <submittedName>
        <fullName evidence="1">Uncharacterized protein</fullName>
    </submittedName>
</protein>
<evidence type="ECO:0000313" key="2">
    <source>
        <dbReference type="Proteomes" id="UP000634136"/>
    </source>
</evidence>